<evidence type="ECO:0000256" key="4">
    <source>
        <dbReference type="ARBA" id="ARBA00023128"/>
    </source>
</evidence>
<protein>
    <recommendedName>
        <fullName evidence="6">Large ribosomal subunit protein mL50</fullName>
    </recommendedName>
</protein>
<comment type="similarity">
    <text evidence="2">Belongs to the mitochondrion-specific ribosomal protein mL50 family.</text>
</comment>
<dbReference type="AlphaFoldDB" id="A0A4S3JB89"/>
<comment type="caution">
    <text evidence="8">The sequence shown here is derived from an EMBL/GenBank/DDBJ whole genome shotgun (WGS) entry which is preliminary data.</text>
</comment>
<evidence type="ECO:0000256" key="2">
    <source>
        <dbReference type="ARBA" id="ARBA00008860"/>
    </source>
</evidence>
<reference evidence="8 9" key="1">
    <citation type="submission" date="2019-03" db="EMBL/GenBank/DDBJ databases">
        <title>The genome sequence of a newly discovered highly antifungal drug resistant Aspergillus species, Aspergillus tanneri NIH 1004.</title>
        <authorList>
            <person name="Mounaud S."/>
            <person name="Singh I."/>
            <person name="Joardar V."/>
            <person name="Pakala S."/>
            <person name="Pakala S."/>
            <person name="Venepally P."/>
            <person name="Hoover J."/>
            <person name="Nierman W."/>
            <person name="Chung J."/>
            <person name="Losada L."/>
        </authorList>
    </citation>
    <scope>NUCLEOTIDE SEQUENCE [LARGE SCALE GENOMIC DNA]</scope>
    <source>
        <strain evidence="8 9">NIH1004</strain>
    </source>
</reference>
<evidence type="ECO:0000313" key="9">
    <source>
        <dbReference type="Proteomes" id="UP000308092"/>
    </source>
</evidence>
<dbReference type="GO" id="GO:0005739">
    <property type="term" value="C:mitochondrion"/>
    <property type="evidence" value="ECO:0007669"/>
    <property type="project" value="UniProtKB-SubCell"/>
</dbReference>
<evidence type="ECO:0000256" key="6">
    <source>
        <dbReference type="ARBA" id="ARBA00035183"/>
    </source>
</evidence>
<proteinExistence type="inferred from homology"/>
<evidence type="ECO:0000256" key="5">
    <source>
        <dbReference type="ARBA" id="ARBA00023274"/>
    </source>
</evidence>
<dbReference type="EMBL" id="QUQM01000008">
    <property type="protein sequence ID" value="KAA8642132.1"/>
    <property type="molecule type" value="Genomic_DNA"/>
</dbReference>
<comment type="subcellular location">
    <subcellularLocation>
        <location evidence="1">Mitochondrion</location>
    </subcellularLocation>
</comment>
<evidence type="ECO:0000256" key="1">
    <source>
        <dbReference type="ARBA" id="ARBA00004173"/>
    </source>
</evidence>
<sequence length="386" mass="43159">MRPSLRLLNLDVSSLQGSRAQYVCSICRQEARPRPLLARQFLRNASSNTTPLTERVRRKIWGTDNPPGLKDPYGGEGALERKFKKAQSEGQGEAAEESTQPIEVHQEDIAGADTYEPATTWEGIDRIGHLGKWSDLPSSEADTYNAFMVKKKLTKNGHLFLAAHQTAVELSLMHALKMPLTSICNVVEHDKAVFKLILKCKIQPVAANNSWDGALVYPNKETQDALVYVFKEIGSQSVAKDLEDSQNDDQGMQTSEFEFSSQEATSQSVPFFGYTDVRDKGFLALPLNDPATKFAFLKRFSQLSGHSFPDPAIPSISTVEQVVRYIQTVLNPKPKKLSDQLAASQRLQKLPNVKVFTKRVKRSDRDEELGRKKVIEAELRARGLLE</sequence>
<gene>
    <name evidence="7" type="ORF">ATNIH1004_011073</name>
    <name evidence="8" type="ORF">EYZ11_008962</name>
</gene>
<evidence type="ECO:0000313" key="7">
    <source>
        <dbReference type="EMBL" id="KAA8642132.1"/>
    </source>
</evidence>
<evidence type="ECO:0000313" key="8">
    <source>
        <dbReference type="EMBL" id="THC91567.1"/>
    </source>
</evidence>
<reference evidence="7 10" key="2">
    <citation type="submission" date="2019-08" db="EMBL/GenBank/DDBJ databases">
        <title>The genome sequence of a newly discovered highly antifungal drug resistant Aspergillus species, Aspergillus tanneri NIH 1004.</title>
        <authorList>
            <person name="Mounaud S."/>
            <person name="Singh I."/>
            <person name="Joardar V."/>
            <person name="Pakala S."/>
            <person name="Pakala S."/>
            <person name="Venepally P."/>
            <person name="Chung J.K."/>
            <person name="Losada L."/>
            <person name="Nierman W.C."/>
        </authorList>
    </citation>
    <scope>NUCLEOTIDE SEQUENCE [LARGE SCALE GENOMIC DNA]</scope>
    <source>
        <strain evidence="7 10">NIH1004</strain>
    </source>
</reference>
<keyword evidence="3" id="KW-0689">Ribosomal protein</keyword>
<keyword evidence="4" id="KW-0496">Mitochondrion</keyword>
<dbReference type="GO" id="GO:1990904">
    <property type="term" value="C:ribonucleoprotein complex"/>
    <property type="evidence" value="ECO:0007669"/>
    <property type="project" value="UniProtKB-KW"/>
</dbReference>
<dbReference type="EMBL" id="SOSA01000403">
    <property type="protein sequence ID" value="THC91567.1"/>
    <property type="molecule type" value="Genomic_DNA"/>
</dbReference>
<dbReference type="OrthoDB" id="6220758at2759"/>
<organism evidence="8 9">
    <name type="scientific">Aspergillus tanneri</name>
    <dbReference type="NCBI Taxonomy" id="1220188"/>
    <lineage>
        <taxon>Eukaryota</taxon>
        <taxon>Fungi</taxon>
        <taxon>Dikarya</taxon>
        <taxon>Ascomycota</taxon>
        <taxon>Pezizomycotina</taxon>
        <taxon>Eurotiomycetes</taxon>
        <taxon>Eurotiomycetidae</taxon>
        <taxon>Eurotiales</taxon>
        <taxon>Aspergillaceae</taxon>
        <taxon>Aspergillus</taxon>
        <taxon>Aspergillus subgen. Circumdati</taxon>
    </lineage>
</organism>
<dbReference type="RefSeq" id="XP_033421494.1">
    <property type="nucleotide sequence ID" value="XM_033575639.1"/>
</dbReference>
<dbReference type="Proteomes" id="UP000308092">
    <property type="component" value="Unassembled WGS sequence"/>
</dbReference>
<evidence type="ECO:0000256" key="3">
    <source>
        <dbReference type="ARBA" id="ARBA00022980"/>
    </source>
</evidence>
<dbReference type="Pfam" id="PF10501">
    <property type="entry name" value="Ribosomal_L50"/>
    <property type="match status" value="1"/>
</dbReference>
<dbReference type="STRING" id="1220188.A0A4S3JB89"/>
<keyword evidence="9" id="KW-1185">Reference proteome</keyword>
<dbReference type="GeneID" id="54333774"/>
<dbReference type="GO" id="GO:0005840">
    <property type="term" value="C:ribosome"/>
    <property type="evidence" value="ECO:0007669"/>
    <property type="project" value="UniProtKB-KW"/>
</dbReference>
<dbReference type="InterPro" id="IPR018305">
    <property type="entry name" value="Ribosomal_m50"/>
</dbReference>
<name>A0A4S3JB89_9EURO</name>
<keyword evidence="5" id="KW-0687">Ribonucleoprotein</keyword>
<accession>A0A4S3JB89</accession>
<dbReference type="Proteomes" id="UP000324241">
    <property type="component" value="Unassembled WGS sequence"/>
</dbReference>
<evidence type="ECO:0000313" key="10">
    <source>
        <dbReference type="Proteomes" id="UP000324241"/>
    </source>
</evidence>
<dbReference type="VEuPathDB" id="FungiDB:EYZ11_008962"/>